<keyword evidence="5" id="KW-0862">Zinc</keyword>
<name>A0A5E4R4B0_9NEOP</name>
<keyword evidence="7" id="KW-0238">DNA-binding</keyword>
<feature type="domain" description="C2H2-type" evidence="11">
    <location>
        <begin position="103"/>
        <end position="130"/>
    </location>
</feature>
<evidence type="ECO:0000256" key="7">
    <source>
        <dbReference type="ARBA" id="ARBA00023125"/>
    </source>
</evidence>
<keyword evidence="2" id="KW-0479">Metal-binding</keyword>
<feature type="domain" description="C2H2-type" evidence="11">
    <location>
        <begin position="413"/>
        <end position="440"/>
    </location>
</feature>
<evidence type="ECO:0000256" key="2">
    <source>
        <dbReference type="ARBA" id="ARBA00022723"/>
    </source>
</evidence>
<evidence type="ECO:0000313" key="12">
    <source>
        <dbReference type="EMBL" id="VVD05248.1"/>
    </source>
</evidence>
<keyword evidence="13" id="KW-1185">Reference proteome</keyword>
<protein>
    <recommendedName>
        <fullName evidence="11">C2H2-type domain-containing protein</fullName>
    </recommendedName>
</protein>
<dbReference type="PANTHER" id="PTHR24379">
    <property type="entry name" value="KRAB AND ZINC FINGER DOMAIN-CONTAINING"/>
    <property type="match status" value="1"/>
</dbReference>
<keyword evidence="8" id="KW-0804">Transcription</keyword>
<dbReference type="PROSITE" id="PS50157">
    <property type="entry name" value="ZINC_FINGER_C2H2_2"/>
    <property type="match status" value="7"/>
</dbReference>
<dbReference type="Proteomes" id="UP000324832">
    <property type="component" value="Unassembled WGS sequence"/>
</dbReference>
<feature type="domain" description="C2H2-type" evidence="11">
    <location>
        <begin position="441"/>
        <end position="468"/>
    </location>
</feature>
<dbReference type="GO" id="GO:0005634">
    <property type="term" value="C:nucleus"/>
    <property type="evidence" value="ECO:0007669"/>
    <property type="project" value="UniProtKB-SubCell"/>
</dbReference>
<keyword evidence="6" id="KW-0805">Transcription regulation</keyword>
<reference evidence="12 13" key="1">
    <citation type="submission" date="2017-07" db="EMBL/GenBank/DDBJ databases">
        <authorList>
            <person name="Talla V."/>
            <person name="Backstrom N."/>
        </authorList>
    </citation>
    <scope>NUCLEOTIDE SEQUENCE [LARGE SCALE GENOMIC DNA]</scope>
</reference>
<evidence type="ECO:0000256" key="8">
    <source>
        <dbReference type="ARBA" id="ARBA00023163"/>
    </source>
</evidence>
<comment type="subcellular location">
    <subcellularLocation>
        <location evidence="1">Nucleus</location>
    </subcellularLocation>
</comment>
<evidence type="ECO:0000256" key="10">
    <source>
        <dbReference type="PROSITE-ProRule" id="PRU00042"/>
    </source>
</evidence>
<evidence type="ECO:0000256" key="5">
    <source>
        <dbReference type="ARBA" id="ARBA00022833"/>
    </source>
</evidence>
<keyword evidence="9" id="KW-0539">Nucleus</keyword>
<dbReference type="PANTHER" id="PTHR24379:SF121">
    <property type="entry name" value="C2H2-TYPE DOMAIN-CONTAINING PROTEIN"/>
    <property type="match status" value="1"/>
</dbReference>
<evidence type="ECO:0000259" key="11">
    <source>
        <dbReference type="PROSITE" id="PS50157"/>
    </source>
</evidence>
<dbReference type="GO" id="GO:0003677">
    <property type="term" value="F:DNA binding"/>
    <property type="evidence" value="ECO:0007669"/>
    <property type="project" value="UniProtKB-KW"/>
</dbReference>
<evidence type="ECO:0000256" key="1">
    <source>
        <dbReference type="ARBA" id="ARBA00004123"/>
    </source>
</evidence>
<dbReference type="Pfam" id="PF00096">
    <property type="entry name" value="zf-C2H2"/>
    <property type="match status" value="5"/>
</dbReference>
<evidence type="ECO:0000256" key="4">
    <source>
        <dbReference type="ARBA" id="ARBA00022771"/>
    </source>
</evidence>
<accession>A0A5E4R4B0</accession>
<dbReference type="InterPro" id="IPR036236">
    <property type="entry name" value="Znf_C2H2_sf"/>
</dbReference>
<dbReference type="FunFam" id="3.30.160.60:FF:000030">
    <property type="entry name" value="Zinc finger protein 628"/>
    <property type="match status" value="1"/>
</dbReference>
<evidence type="ECO:0000256" key="9">
    <source>
        <dbReference type="ARBA" id="ARBA00023242"/>
    </source>
</evidence>
<keyword evidence="3" id="KW-0677">Repeat</keyword>
<dbReference type="SMART" id="SM00355">
    <property type="entry name" value="ZnF_C2H2"/>
    <property type="match status" value="16"/>
</dbReference>
<evidence type="ECO:0000256" key="6">
    <source>
        <dbReference type="ARBA" id="ARBA00023015"/>
    </source>
</evidence>
<feature type="domain" description="C2H2-type" evidence="11">
    <location>
        <begin position="78"/>
        <end position="106"/>
    </location>
</feature>
<dbReference type="AlphaFoldDB" id="A0A5E4R4B0"/>
<dbReference type="PROSITE" id="PS00028">
    <property type="entry name" value="ZINC_FINGER_C2H2_1"/>
    <property type="match status" value="13"/>
</dbReference>
<dbReference type="GO" id="GO:0008270">
    <property type="term" value="F:zinc ion binding"/>
    <property type="evidence" value="ECO:0007669"/>
    <property type="project" value="UniProtKB-KW"/>
</dbReference>
<proteinExistence type="predicted"/>
<gene>
    <name evidence="12" type="ORF">LSINAPIS_LOCUS14826</name>
</gene>
<keyword evidence="4 10" id="KW-0863">Zinc-finger</keyword>
<dbReference type="InterPro" id="IPR013087">
    <property type="entry name" value="Znf_C2H2_type"/>
</dbReference>
<evidence type="ECO:0000256" key="3">
    <source>
        <dbReference type="ARBA" id="ARBA00022737"/>
    </source>
</evidence>
<organism evidence="12 13">
    <name type="scientific">Leptidea sinapis</name>
    <dbReference type="NCBI Taxonomy" id="189913"/>
    <lineage>
        <taxon>Eukaryota</taxon>
        <taxon>Metazoa</taxon>
        <taxon>Ecdysozoa</taxon>
        <taxon>Arthropoda</taxon>
        <taxon>Hexapoda</taxon>
        <taxon>Insecta</taxon>
        <taxon>Pterygota</taxon>
        <taxon>Neoptera</taxon>
        <taxon>Endopterygota</taxon>
        <taxon>Lepidoptera</taxon>
        <taxon>Glossata</taxon>
        <taxon>Ditrysia</taxon>
        <taxon>Papilionoidea</taxon>
        <taxon>Pieridae</taxon>
        <taxon>Dismorphiinae</taxon>
        <taxon>Leptidea</taxon>
    </lineage>
</organism>
<dbReference type="EMBL" id="FZQP02006948">
    <property type="protein sequence ID" value="VVD05248.1"/>
    <property type="molecule type" value="Genomic_DNA"/>
</dbReference>
<sequence>MASTNTNPSKTKTTIDIVGGIYCKICSKTYGNKKDYDSHYQEHSKDIEYTCVVCHKDISGYASFRGHCYTSHVIKNRFKCEQCSKTFSKMSALKDHINLIHQNQCTTCNKKFSTKKELHLHKIIHRSNDGPPFQCQECKINLDSLDACKTHVDVHLTFTYSCPICEEIIPQKEFATDHLKQHFGNVTSEQVIYETINSANTALEKLGGISCYFCTMILPTRSEFDAHFLYEHGDEDILYTCVVCGKPFDKYSSFSEHVYNHFTKGRFACDLCPKSFPRLSLLVTHISVCANSEDGNNEPFVCIHCNKCYATEQRLDYHLQNAHKQQNLKCPEPGCDKIFDKCHKFILHQRHHNTNMQNWCRQCGMLFTSLVSCVKHLDIHKKKHFICPVCNRHFAEKYMITPHLPQHFETTLHICNICGKVYNAKFRLIQHMKTHAEKKGYKCNYCPISFTNSANLEQHMHIHTGVKQYHCDICVKSFTSYPNFYKHMNKIHKILLKKTTAAKNMPIGENTNENLNENNNLIQDLNVCIQSNHIDSQNHDLDLNQSRVDNNNELDLGPVNFDAENGENLSVHILYEPDPDCLDDTHMNAKESLFDTVMDDQYKSIETNSTQIDYISTTAVEPIEISSKIPPEYGPEFSSNIDGTSIICLDDHVLPHIDPLLPHLDPLMVKNGIDMNDPFNITDEKWEPPIITMFYPDYHGYEMSETNNIASMINTDIF</sequence>
<dbReference type="Gene3D" id="3.30.160.60">
    <property type="entry name" value="Classic Zinc Finger"/>
    <property type="match status" value="8"/>
</dbReference>
<feature type="domain" description="C2H2-type" evidence="11">
    <location>
        <begin position="300"/>
        <end position="328"/>
    </location>
</feature>
<evidence type="ECO:0000313" key="13">
    <source>
        <dbReference type="Proteomes" id="UP000324832"/>
    </source>
</evidence>
<dbReference type="SUPFAM" id="SSF57667">
    <property type="entry name" value="beta-beta-alpha zinc fingers"/>
    <property type="match status" value="6"/>
</dbReference>
<feature type="domain" description="C2H2-type" evidence="11">
    <location>
        <begin position="239"/>
        <end position="261"/>
    </location>
</feature>
<feature type="domain" description="C2H2-type" evidence="11">
    <location>
        <begin position="469"/>
        <end position="492"/>
    </location>
</feature>